<dbReference type="EMBL" id="FNEN01000017">
    <property type="protein sequence ID" value="SDJ15077.1"/>
    <property type="molecule type" value="Genomic_DNA"/>
</dbReference>
<proteinExistence type="predicted"/>
<keyword evidence="2" id="KW-1185">Reference proteome</keyword>
<dbReference type="AlphaFoldDB" id="A0A1G8RDJ4"/>
<dbReference type="RefSeq" id="WP_218126238.1">
    <property type="nucleotide sequence ID" value="NZ_FNEN01000017.1"/>
</dbReference>
<dbReference type="Proteomes" id="UP000198853">
    <property type="component" value="Unassembled WGS sequence"/>
</dbReference>
<evidence type="ECO:0000313" key="1">
    <source>
        <dbReference type="EMBL" id="SDJ15077.1"/>
    </source>
</evidence>
<reference evidence="1 2" key="1">
    <citation type="submission" date="2016-10" db="EMBL/GenBank/DDBJ databases">
        <authorList>
            <person name="de Groot N.N."/>
        </authorList>
    </citation>
    <scope>NUCLEOTIDE SEQUENCE [LARGE SCALE GENOMIC DNA]</scope>
    <source>
        <strain evidence="1 2">DSM 21771</strain>
    </source>
</reference>
<sequence>MSFIVGGGQSGLAMGAGNTGVQIAAELSKTHTVLLAKSKPIKLPQSIAGKSFILVV</sequence>
<dbReference type="Gene3D" id="3.50.50.60">
    <property type="entry name" value="FAD/NAD(P)-binding domain"/>
    <property type="match status" value="1"/>
</dbReference>
<protein>
    <submittedName>
        <fullName evidence="1">Putative flavoprotein involved in K+ transport</fullName>
    </submittedName>
</protein>
<dbReference type="InterPro" id="IPR036188">
    <property type="entry name" value="FAD/NAD-bd_sf"/>
</dbReference>
<evidence type="ECO:0000313" key="2">
    <source>
        <dbReference type="Proteomes" id="UP000198853"/>
    </source>
</evidence>
<name>A0A1G8RDJ4_9BACI</name>
<accession>A0A1G8RDJ4</accession>
<organism evidence="1 2">
    <name type="scientific">Natribacillus halophilus</name>
    <dbReference type="NCBI Taxonomy" id="549003"/>
    <lineage>
        <taxon>Bacteria</taxon>
        <taxon>Bacillati</taxon>
        <taxon>Bacillota</taxon>
        <taxon>Bacilli</taxon>
        <taxon>Bacillales</taxon>
        <taxon>Bacillaceae</taxon>
        <taxon>Natribacillus</taxon>
    </lineage>
</organism>
<gene>
    <name evidence="1" type="ORF">SAMN04488123_11724</name>
</gene>